<name>A0ACB9BQ08_CICIN</name>
<protein>
    <submittedName>
        <fullName evidence="1">Uncharacterized protein</fullName>
    </submittedName>
</protein>
<evidence type="ECO:0000313" key="1">
    <source>
        <dbReference type="EMBL" id="KAI3724127.1"/>
    </source>
</evidence>
<organism evidence="1 2">
    <name type="scientific">Cichorium intybus</name>
    <name type="common">Chicory</name>
    <dbReference type="NCBI Taxonomy" id="13427"/>
    <lineage>
        <taxon>Eukaryota</taxon>
        <taxon>Viridiplantae</taxon>
        <taxon>Streptophyta</taxon>
        <taxon>Embryophyta</taxon>
        <taxon>Tracheophyta</taxon>
        <taxon>Spermatophyta</taxon>
        <taxon>Magnoliopsida</taxon>
        <taxon>eudicotyledons</taxon>
        <taxon>Gunneridae</taxon>
        <taxon>Pentapetalae</taxon>
        <taxon>asterids</taxon>
        <taxon>campanulids</taxon>
        <taxon>Asterales</taxon>
        <taxon>Asteraceae</taxon>
        <taxon>Cichorioideae</taxon>
        <taxon>Cichorieae</taxon>
        <taxon>Cichoriinae</taxon>
        <taxon>Cichorium</taxon>
    </lineage>
</organism>
<keyword evidence="2" id="KW-1185">Reference proteome</keyword>
<evidence type="ECO:0000313" key="2">
    <source>
        <dbReference type="Proteomes" id="UP001055811"/>
    </source>
</evidence>
<dbReference type="EMBL" id="CM042014">
    <property type="protein sequence ID" value="KAI3724127.1"/>
    <property type="molecule type" value="Genomic_DNA"/>
</dbReference>
<dbReference type="Proteomes" id="UP001055811">
    <property type="component" value="Linkage Group LG06"/>
</dbReference>
<sequence length="80" mass="8904">MKSKIKSVCRKNAVVETETLTPKTLQSLFLYSCLAVPTCDFIRLSDELLHRSASDELNAALVLFSDLPLLLESACLLVLY</sequence>
<accession>A0ACB9BQ08</accession>
<reference evidence="1 2" key="2">
    <citation type="journal article" date="2022" name="Mol. Ecol. Resour.">
        <title>The genomes of chicory, endive, great burdock and yacon provide insights into Asteraceae paleo-polyploidization history and plant inulin production.</title>
        <authorList>
            <person name="Fan W."/>
            <person name="Wang S."/>
            <person name="Wang H."/>
            <person name="Wang A."/>
            <person name="Jiang F."/>
            <person name="Liu H."/>
            <person name="Zhao H."/>
            <person name="Xu D."/>
            <person name="Zhang Y."/>
        </authorList>
    </citation>
    <scope>NUCLEOTIDE SEQUENCE [LARGE SCALE GENOMIC DNA]</scope>
    <source>
        <strain evidence="2">cv. Punajuju</strain>
        <tissue evidence="1">Leaves</tissue>
    </source>
</reference>
<proteinExistence type="predicted"/>
<gene>
    <name evidence="1" type="ORF">L2E82_35894</name>
</gene>
<comment type="caution">
    <text evidence="1">The sequence shown here is derived from an EMBL/GenBank/DDBJ whole genome shotgun (WGS) entry which is preliminary data.</text>
</comment>
<reference evidence="2" key="1">
    <citation type="journal article" date="2022" name="Mol. Ecol. Resour.">
        <title>The genomes of chicory, endive, great burdock and yacon provide insights into Asteraceae palaeo-polyploidization history and plant inulin production.</title>
        <authorList>
            <person name="Fan W."/>
            <person name="Wang S."/>
            <person name="Wang H."/>
            <person name="Wang A."/>
            <person name="Jiang F."/>
            <person name="Liu H."/>
            <person name="Zhao H."/>
            <person name="Xu D."/>
            <person name="Zhang Y."/>
        </authorList>
    </citation>
    <scope>NUCLEOTIDE SEQUENCE [LARGE SCALE GENOMIC DNA]</scope>
    <source>
        <strain evidence="2">cv. Punajuju</strain>
    </source>
</reference>